<evidence type="ECO:0000256" key="8">
    <source>
        <dbReference type="ARBA" id="ARBA00022927"/>
    </source>
</evidence>
<dbReference type="Gene3D" id="2.50.20.10">
    <property type="entry name" value="Lipoprotein localisation LolA/LolB/LppX"/>
    <property type="match status" value="1"/>
</dbReference>
<keyword evidence="6 10" id="KW-0732">Signal</keyword>
<keyword evidence="11" id="KW-0449">Lipoprotein</keyword>
<reference evidence="11 12" key="1">
    <citation type="submission" date="2019-01" db="EMBL/GenBank/DDBJ databases">
        <authorList>
            <person name="Chen W.-M."/>
        </authorList>
    </citation>
    <scope>NUCLEOTIDE SEQUENCE [LARGE SCALE GENOMIC DNA]</scope>
    <source>
        <strain evidence="11 12">HPM-16</strain>
    </source>
</reference>
<proteinExistence type="inferred from homology"/>
<gene>
    <name evidence="10 11" type="primary">lolA</name>
    <name evidence="11" type="ORF">EOE65_04510</name>
</gene>
<keyword evidence="5 10" id="KW-0813">Transport</keyword>
<comment type="similarity">
    <text evidence="2 10">Belongs to the LolA family.</text>
</comment>
<dbReference type="PANTHER" id="PTHR35869">
    <property type="entry name" value="OUTER-MEMBRANE LIPOPROTEIN CARRIER PROTEIN"/>
    <property type="match status" value="1"/>
</dbReference>
<evidence type="ECO:0000256" key="3">
    <source>
        <dbReference type="ARBA" id="ARBA00011245"/>
    </source>
</evidence>
<dbReference type="GO" id="GO:0042597">
    <property type="term" value="C:periplasmic space"/>
    <property type="evidence" value="ECO:0007669"/>
    <property type="project" value="UniProtKB-SubCell"/>
</dbReference>
<dbReference type="InterPro" id="IPR029046">
    <property type="entry name" value="LolA/LolB/LppX"/>
</dbReference>
<keyword evidence="8 10" id="KW-0653">Protein transport</keyword>
<dbReference type="Pfam" id="PF03548">
    <property type="entry name" value="LolA"/>
    <property type="match status" value="1"/>
</dbReference>
<dbReference type="RefSeq" id="WP_127693088.1">
    <property type="nucleotide sequence ID" value="NZ_SACQ01000001.1"/>
</dbReference>
<organism evidence="11 12">
    <name type="scientific">Neptunomonas marina</name>
    <dbReference type="NCBI Taxonomy" id="1815562"/>
    <lineage>
        <taxon>Bacteria</taxon>
        <taxon>Pseudomonadati</taxon>
        <taxon>Pseudomonadota</taxon>
        <taxon>Gammaproteobacteria</taxon>
        <taxon>Oceanospirillales</taxon>
        <taxon>Oceanospirillaceae</taxon>
        <taxon>Neptunomonas</taxon>
    </lineage>
</organism>
<evidence type="ECO:0000256" key="7">
    <source>
        <dbReference type="ARBA" id="ARBA00022764"/>
    </source>
</evidence>
<dbReference type="EMBL" id="SACQ01000001">
    <property type="protein sequence ID" value="RVU32921.1"/>
    <property type="molecule type" value="Genomic_DNA"/>
</dbReference>
<comment type="subunit">
    <text evidence="3 10">Monomer.</text>
</comment>
<evidence type="ECO:0000256" key="10">
    <source>
        <dbReference type="HAMAP-Rule" id="MF_00240"/>
    </source>
</evidence>
<keyword evidence="9 10" id="KW-0143">Chaperone</keyword>
<dbReference type="CDD" id="cd16325">
    <property type="entry name" value="LolA"/>
    <property type="match status" value="1"/>
</dbReference>
<evidence type="ECO:0000256" key="9">
    <source>
        <dbReference type="ARBA" id="ARBA00023186"/>
    </source>
</evidence>
<dbReference type="GO" id="GO:0042953">
    <property type="term" value="P:lipoprotein transport"/>
    <property type="evidence" value="ECO:0007669"/>
    <property type="project" value="InterPro"/>
</dbReference>
<dbReference type="AlphaFoldDB" id="A0A437QEI4"/>
<feature type="chain" id="PRO_5019600360" description="Outer-membrane lipoprotein carrier protein" evidence="10">
    <location>
        <begin position="23"/>
        <end position="212"/>
    </location>
</feature>
<evidence type="ECO:0000256" key="1">
    <source>
        <dbReference type="ARBA" id="ARBA00004418"/>
    </source>
</evidence>
<evidence type="ECO:0000313" key="12">
    <source>
        <dbReference type="Proteomes" id="UP000282818"/>
    </source>
</evidence>
<sequence length="212" mass="23255" precursor="true">MKRFKQVVISSVLVCMPVFALAAGKAADQLDKLLGDYSHFSAEFEQVTRSNDNLAVAVSQGEVSVSRPGKFRWITSTPYPQTIVSDGTYVWIYDPDLEQATRKPFSVAGNNGAAHILNGDVAALAKEYDISLILNNDSEQLFQLLPRSDEGNFQSIRLFFVDGVMSELLLIDLLGQKTTVMFNNVEVNATLSEALFQFAAPEGVDVIISDTP</sequence>
<dbReference type="GO" id="GO:0044874">
    <property type="term" value="P:lipoprotein localization to outer membrane"/>
    <property type="evidence" value="ECO:0007669"/>
    <property type="project" value="UniProtKB-UniRule"/>
</dbReference>
<evidence type="ECO:0000256" key="6">
    <source>
        <dbReference type="ARBA" id="ARBA00022729"/>
    </source>
</evidence>
<evidence type="ECO:0000256" key="2">
    <source>
        <dbReference type="ARBA" id="ARBA00007615"/>
    </source>
</evidence>
<evidence type="ECO:0000313" key="11">
    <source>
        <dbReference type="EMBL" id="RVU32921.1"/>
    </source>
</evidence>
<feature type="signal peptide" evidence="10">
    <location>
        <begin position="1"/>
        <end position="22"/>
    </location>
</feature>
<dbReference type="Proteomes" id="UP000282818">
    <property type="component" value="Unassembled WGS sequence"/>
</dbReference>
<dbReference type="HAMAP" id="MF_00240">
    <property type="entry name" value="LolA"/>
    <property type="match status" value="1"/>
</dbReference>
<evidence type="ECO:0000256" key="5">
    <source>
        <dbReference type="ARBA" id="ARBA00022448"/>
    </source>
</evidence>
<keyword evidence="7 10" id="KW-0574">Periplasm</keyword>
<comment type="function">
    <text evidence="10">Participates in the translocation of lipoproteins from the inner membrane to the outer membrane. Only forms a complex with a lipoprotein if the residue after the N-terminal Cys is not an aspartate (The Asp acts as a targeting signal to indicate that the lipoprotein should stay in the inner membrane).</text>
</comment>
<dbReference type="InterPro" id="IPR018323">
    <property type="entry name" value="OM_lipoprot_carrier_LolA_Pbac"/>
</dbReference>
<dbReference type="SUPFAM" id="SSF89392">
    <property type="entry name" value="Prokaryotic lipoproteins and lipoprotein localization factors"/>
    <property type="match status" value="1"/>
</dbReference>
<name>A0A437QEI4_9GAMM</name>
<keyword evidence="12" id="KW-1185">Reference proteome</keyword>
<evidence type="ECO:0000256" key="4">
    <source>
        <dbReference type="ARBA" id="ARBA00014035"/>
    </source>
</evidence>
<comment type="subcellular location">
    <subcellularLocation>
        <location evidence="1 10">Periplasm</location>
    </subcellularLocation>
</comment>
<comment type="caution">
    <text evidence="11">The sequence shown here is derived from an EMBL/GenBank/DDBJ whole genome shotgun (WGS) entry which is preliminary data.</text>
</comment>
<protein>
    <recommendedName>
        <fullName evidence="4 10">Outer-membrane lipoprotein carrier protein</fullName>
    </recommendedName>
</protein>
<accession>A0A437QEI4</accession>
<dbReference type="NCBIfam" id="TIGR00547">
    <property type="entry name" value="lolA"/>
    <property type="match status" value="1"/>
</dbReference>
<dbReference type="InterPro" id="IPR004564">
    <property type="entry name" value="OM_lipoprot_carrier_LolA-like"/>
</dbReference>
<dbReference type="PANTHER" id="PTHR35869:SF1">
    <property type="entry name" value="OUTER-MEMBRANE LIPOPROTEIN CARRIER PROTEIN"/>
    <property type="match status" value="1"/>
</dbReference>